<dbReference type="PANTHER" id="PTHR38433">
    <property type="match status" value="1"/>
</dbReference>
<dbReference type="Pfam" id="PF07849">
    <property type="entry name" value="DUF1641"/>
    <property type="match status" value="1"/>
</dbReference>
<dbReference type="InterPro" id="IPR012440">
    <property type="entry name" value="DUF1641"/>
</dbReference>
<keyword evidence="2" id="KW-1185">Reference proteome</keyword>
<name>A0ABY9KY06_9BACI</name>
<dbReference type="PANTHER" id="PTHR38433:SF1">
    <property type="entry name" value="DUF1641 DOMAIN-CONTAINING PROTEIN"/>
    <property type="match status" value="1"/>
</dbReference>
<gene>
    <name evidence="1" type="ORF">QR721_05205</name>
</gene>
<dbReference type="RefSeq" id="WP_348029398.1">
    <property type="nucleotide sequence ID" value="NZ_CP129113.1"/>
</dbReference>
<protein>
    <submittedName>
        <fullName evidence="1">DUF1641 domain-containing protein</fullName>
    </submittedName>
</protein>
<evidence type="ECO:0000313" key="1">
    <source>
        <dbReference type="EMBL" id="WLV25606.1"/>
    </source>
</evidence>
<reference evidence="1" key="1">
    <citation type="submission" date="2023-06" db="EMBL/GenBank/DDBJ databases">
        <title>A Treasure from Seagulls: Isolation and Description of Aciduricobacillus qingdaonensis gen. nov., sp. nov., a Rare Obligately Uric Acid-utilizing Member in the Family Bacillaceae.</title>
        <authorList>
            <person name="Liu W."/>
            <person name="Wang B."/>
        </authorList>
    </citation>
    <scope>NUCLEOTIDE SEQUENCE</scope>
    <source>
        <strain evidence="1">44XB</strain>
    </source>
</reference>
<evidence type="ECO:0000313" key="2">
    <source>
        <dbReference type="Proteomes" id="UP001180087"/>
    </source>
</evidence>
<dbReference type="EMBL" id="CP129113">
    <property type="protein sequence ID" value="WLV25606.1"/>
    <property type="molecule type" value="Genomic_DNA"/>
</dbReference>
<organism evidence="1 2">
    <name type="scientific">Aciduricibacillus chroicocephali</name>
    <dbReference type="NCBI Taxonomy" id="3054939"/>
    <lineage>
        <taxon>Bacteria</taxon>
        <taxon>Bacillati</taxon>
        <taxon>Bacillota</taxon>
        <taxon>Bacilli</taxon>
        <taxon>Bacillales</taxon>
        <taxon>Bacillaceae</taxon>
        <taxon>Aciduricibacillus</taxon>
    </lineage>
</organism>
<dbReference type="Proteomes" id="UP001180087">
    <property type="component" value="Chromosome"/>
</dbReference>
<proteinExistence type="predicted"/>
<accession>A0ABY9KY06</accession>
<sequence>MAEPIRKVKRMQISEEKVIDHNVDEVRKAVSANKDAILDGINMLASLHNSDFLMAGSAMVNHRKEIVKNFSQEINKPQYEGALHNLGQMFFLLGDLNIDQMEDFTKRINNGLDSMVNTREEERTSYVGLLRALKDPEVNHSLTMLLNFLKGMSRKN</sequence>